<reference evidence="1" key="1">
    <citation type="journal article" date="2022" name="Plant J.">
        <title>Strategies of tolerance reflected in two North American maple genomes.</title>
        <authorList>
            <person name="McEvoy S.L."/>
            <person name="Sezen U.U."/>
            <person name="Trouern-Trend A."/>
            <person name="McMahon S.M."/>
            <person name="Schaberg P.G."/>
            <person name="Yang J."/>
            <person name="Wegrzyn J.L."/>
            <person name="Swenson N.G."/>
        </authorList>
    </citation>
    <scope>NUCLEOTIDE SEQUENCE</scope>
    <source>
        <strain evidence="1">91603</strain>
    </source>
</reference>
<protein>
    <submittedName>
        <fullName evidence="1">Uncharacterized protein</fullName>
    </submittedName>
</protein>
<gene>
    <name evidence="1" type="ORF">LWI28_009685</name>
</gene>
<sequence>MQPEEGPVLALTSTQPPWILEIEDNYQQDPLAMTLIPKILIEPISNKDFSLQGGILRRNGLIYIGISNTLRERLVEEVHALATWGHSGRNTRKVVVATASDTIRGAAAEDGPKTEAKQPRPKPQRICSAVVVVVVAAACSNLFTRKRHLKQKSTRIPVVSF</sequence>
<dbReference type="AlphaFoldDB" id="A0AAD5NDS8"/>
<organism evidence="1 2">
    <name type="scientific">Acer negundo</name>
    <name type="common">Box elder</name>
    <dbReference type="NCBI Taxonomy" id="4023"/>
    <lineage>
        <taxon>Eukaryota</taxon>
        <taxon>Viridiplantae</taxon>
        <taxon>Streptophyta</taxon>
        <taxon>Embryophyta</taxon>
        <taxon>Tracheophyta</taxon>
        <taxon>Spermatophyta</taxon>
        <taxon>Magnoliopsida</taxon>
        <taxon>eudicotyledons</taxon>
        <taxon>Gunneridae</taxon>
        <taxon>Pentapetalae</taxon>
        <taxon>rosids</taxon>
        <taxon>malvids</taxon>
        <taxon>Sapindales</taxon>
        <taxon>Sapindaceae</taxon>
        <taxon>Hippocastanoideae</taxon>
        <taxon>Acereae</taxon>
        <taxon>Acer</taxon>
    </lineage>
</organism>
<evidence type="ECO:0000313" key="2">
    <source>
        <dbReference type="Proteomes" id="UP001064489"/>
    </source>
</evidence>
<proteinExistence type="predicted"/>
<accession>A0AAD5NDS8</accession>
<evidence type="ECO:0000313" key="1">
    <source>
        <dbReference type="EMBL" id="KAI9153332.1"/>
    </source>
</evidence>
<keyword evidence="2" id="KW-1185">Reference proteome</keyword>
<dbReference type="Proteomes" id="UP001064489">
    <property type="component" value="Chromosome 11"/>
</dbReference>
<comment type="caution">
    <text evidence="1">The sequence shown here is derived from an EMBL/GenBank/DDBJ whole genome shotgun (WGS) entry which is preliminary data.</text>
</comment>
<reference evidence="1" key="2">
    <citation type="submission" date="2023-02" db="EMBL/GenBank/DDBJ databases">
        <authorList>
            <person name="Swenson N.G."/>
            <person name="Wegrzyn J.L."/>
            <person name="Mcevoy S.L."/>
        </authorList>
    </citation>
    <scope>NUCLEOTIDE SEQUENCE</scope>
    <source>
        <strain evidence="1">91603</strain>
        <tissue evidence="1">Leaf</tissue>
    </source>
</reference>
<dbReference type="EMBL" id="JAJSOW010000108">
    <property type="protein sequence ID" value="KAI9153332.1"/>
    <property type="molecule type" value="Genomic_DNA"/>
</dbReference>
<name>A0AAD5NDS8_ACENE</name>